<keyword evidence="2" id="KW-1185">Reference proteome</keyword>
<organism evidence="1 2">
    <name type="scientific">Penicillium freii</name>
    <dbReference type="NCBI Taxonomy" id="48697"/>
    <lineage>
        <taxon>Eukaryota</taxon>
        <taxon>Fungi</taxon>
        <taxon>Dikarya</taxon>
        <taxon>Ascomycota</taxon>
        <taxon>Pezizomycotina</taxon>
        <taxon>Eurotiomycetes</taxon>
        <taxon>Eurotiomycetidae</taxon>
        <taxon>Eurotiales</taxon>
        <taxon>Aspergillaceae</taxon>
        <taxon>Penicillium</taxon>
    </lineage>
</organism>
<evidence type="ECO:0000313" key="2">
    <source>
        <dbReference type="Proteomes" id="UP000055045"/>
    </source>
</evidence>
<name>A0A101MGQ8_PENFR</name>
<dbReference type="Proteomes" id="UP000055045">
    <property type="component" value="Unassembled WGS sequence"/>
</dbReference>
<sequence>MVGKLVGAVSANKGILEEIWVLENWRIGELIQEKLLFTFLQLQLFIFFKPRVFQLLSATLVNIHGFDNFDLDNSCSSHCLIVQDNSAFDTLWASTQHGTII</sequence>
<reference evidence="1 2" key="1">
    <citation type="submission" date="2015-10" db="EMBL/GenBank/DDBJ databases">
        <title>Genome sequencing of Penicillium freii.</title>
        <authorList>
            <person name="Nguyen H.D."/>
            <person name="Visagie C.M."/>
            <person name="Seifert K.A."/>
        </authorList>
    </citation>
    <scope>NUCLEOTIDE SEQUENCE [LARGE SCALE GENOMIC DNA]</scope>
    <source>
        <strain evidence="1 2">DAOM 242723</strain>
    </source>
</reference>
<protein>
    <submittedName>
        <fullName evidence="1">Uncharacterized protein</fullName>
    </submittedName>
</protein>
<gene>
    <name evidence="1" type="ORF">ACN42_g6878</name>
</gene>
<proteinExistence type="predicted"/>
<evidence type="ECO:0000313" key="1">
    <source>
        <dbReference type="EMBL" id="KUM60257.1"/>
    </source>
</evidence>
<dbReference type="AlphaFoldDB" id="A0A101MGQ8"/>
<dbReference type="EMBL" id="LLXE01000183">
    <property type="protein sequence ID" value="KUM60257.1"/>
    <property type="molecule type" value="Genomic_DNA"/>
</dbReference>
<accession>A0A101MGQ8</accession>
<comment type="caution">
    <text evidence="1">The sequence shown here is derived from an EMBL/GenBank/DDBJ whole genome shotgun (WGS) entry which is preliminary data.</text>
</comment>